<reference evidence="2 3" key="1">
    <citation type="submission" date="2019-03" db="EMBL/GenBank/DDBJ databases">
        <title>Genomic Encyclopedia of Archaeal and Bacterial Type Strains, Phase II (KMG-II): from individual species to whole genera.</title>
        <authorList>
            <person name="Goeker M."/>
        </authorList>
    </citation>
    <scope>NUCLEOTIDE SEQUENCE [LARGE SCALE GENOMIC DNA]</scope>
    <source>
        <strain evidence="2 3">DSM 24782</strain>
    </source>
</reference>
<sequence>MTRSVRPLTTAAVLLAVAAVLTGCTARPGAAPVTGPNAEPAASIRFTCPSAEEVAALTATPFTSEHAGADGCEYTTAADEGTAAARIEVRHPATTAATAATARVAAIERGDTTADLRSLGFDAFTAASERDCTAWFPAVDGVLTAVTAQRPGEKGTAACDLATAVATLAGASTRQGSAPTVAVIAADRLLGGATEAESWPWRIGSSIGARVDLATGTGYLRPSRATSLAGRASRIPADSAAAVFVSGTAEGRASRLEVLRAATAALSAAAARAPRARLVVVGPVAGPSADPDEVEELQVELRSAASIAGAQYIEPPADASATATLRAVAASVGTALESAGVGKG</sequence>
<organism evidence="2 3">
    <name type="scientific">Amnibacterium kyonggiense</name>
    <dbReference type="NCBI Taxonomy" id="595671"/>
    <lineage>
        <taxon>Bacteria</taxon>
        <taxon>Bacillati</taxon>
        <taxon>Actinomycetota</taxon>
        <taxon>Actinomycetes</taxon>
        <taxon>Micrococcales</taxon>
        <taxon>Microbacteriaceae</taxon>
        <taxon>Amnibacterium</taxon>
    </lineage>
</organism>
<dbReference type="AlphaFoldDB" id="A0A4R7FD13"/>
<protein>
    <submittedName>
        <fullName evidence="2">Uncharacterized protein</fullName>
    </submittedName>
</protein>
<keyword evidence="1" id="KW-0732">Signal</keyword>
<dbReference type="Proteomes" id="UP000295344">
    <property type="component" value="Unassembled WGS sequence"/>
</dbReference>
<evidence type="ECO:0000313" key="2">
    <source>
        <dbReference type="EMBL" id="TDS74829.1"/>
    </source>
</evidence>
<dbReference type="EMBL" id="SOAM01000004">
    <property type="protein sequence ID" value="TDS74829.1"/>
    <property type="molecule type" value="Genomic_DNA"/>
</dbReference>
<feature type="chain" id="PRO_5038532378" evidence="1">
    <location>
        <begin position="27"/>
        <end position="344"/>
    </location>
</feature>
<dbReference type="PROSITE" id="PS51257">
    <property type="entry name" value="PROKAR_LIPOPROTEIN"/>
    <property type="match status" value="1"/>
</dbReference>
<name>A0A4R7FD13_9MICO</name>
<evidence type="ECO:0000313" key="3">
    <source>
        <dbReference type="Proteomes" id="UP000295344"/>
    </source>
</evidence>
<proteinExistence type="predicted"/>
<gene>
    <name evidence="2" type="ORF">CLV52_3351</name>
</gene>
<accession>A0A4R7FD13</accession>
<keyword evidence="3" id="KW-1185">Reference proteome</keyword>
<dbReference type="RefSeq" id="WP_133767495.1">
    <property type="nucleotide sequence ID" value="NZ_BAAARP010000001.1"/>
</dbReference>
<feature type="signal peptide" evidence="1">
    <location>
        <begin position="1"/>
        <end position="26"/>
    </location>
</feature>
<evidence type="ECO:0000256" key="1">
    <source>
        <dbReference type="SAM" id="SignalP"/>
    </source>
</evidence>
<comment type="caution">
    <text evidence="2">The sequence shown here is derived from an EMBL/GenBank/DDBJ whole genome shotgun (WGS) entry which is preliminary data.</text>
</comment>